<dbReference type="RefSeq" id="WP_038154553.1">
    <property type="nucleotide sequence ID" value="NZ_JMTB01000042.1"/>
</dbReference>
<sequence length="131" mass="14108">MKRILIMFSALAFSASAPADECASAGTQAELNNCTAAQYQAADKKLNETYQNALKRAVPTQRELLKKAQNAWITLRDADCAFMSSGSTGGSVQPMVENQCMVDKTVEREAFLASLLQCEEGDLSCPLPPGN</sequence>
<organism evidence="3 4">
    <name type="scientific">Trabulsiella guamensis ATCC 49490</name>
    <dbReference type="NCBI Taxonomy" id="1005994"/>
    <lineage>
        <taxon>Bacteria</taxon>
        <taxon>Pseudomonadati</taxon>
        <taxon>Pseudomonadota</taxon>
        <taxon>Gammaproteobacteria</taxon>
        <taxon>Enterobacterales</taxon>
        <taxon>Enterobacteriaceae</taxon>
        <taxon>Trabulsiella</taxon>
    </lineage>
</organism>
<gene>
    <name evidence="3" type="ORF">GTGU_00968</name>
</gene>
<reference evidence="4" key="1">
    <citation type="submission" date="2014-05" db="EMBL/GenBank/DDBJ databases">
        <title>ATOL: Assembling a taxonomically balanced genome-scale reconstruction of the evolutionary history of the Enterobacteriaceae.</title>
        <authorList>
            <person name="Plunkett G. III"/>
            <person name="Neeno-Eckwall E.C."/>
            <person name="Glasner J.D."/>
            <person name="Perna N.T."/>
        </authorList>
    </citation>
    <scope>NUCLEOTIDE SEQUENCE [LARGE SCALE GENOMIC DNA]</scope>
    <source>
        <strain evidence="4">ATCC 49490</strain>
    </source>
</reference>
<name>A0A085AG98_9ENTR</name>
<dbReference type="Proteomes" id="UP000028630">
    <property type="component" value="Unassembled WGS sequence"/>
</dbReference>
<dbReference type="PANTHER" id="PTHR39176">
    <property type="entry name" value="PERIPLASMIC PROTEIN-RELATED"/>
    <property type="match status" value="1"/>
</dbReference>
<proteinExistence type="predicted"/>
<feature type="signal peptide" evidence="1">
    <location>
        <begin position="1"/>
        <end position="19"/>
    </location>
</feature>
<dbReference type="Gene3D" id="1.20.1270.180">
    <property type="match status" value="1"/>
</dbReference>
<keyword evidence="4" id="KW-1185">Reference proteome</keyword>
<evidence type="ECO:0000259" key="2">
    <source>
        <dbReference type="Pfam" id="PF07007"/>
    </source>
</evidence>
<protein>
    <submittedName>
        <fullName evidence="3">Putative secreted protein</fullName>
    </submittedName>
</protein>
<dbReference type="PANTHER" id="PTHR39176:SF1">
    <property type="entry name" value="PERIPLASMIC PROTEIN"/>
    <property type="match status" value="1"/>
</dbReference>
<dbReference type="Pfam" id="PF07007">
    <property type="entry name" value="LprI"/>
    <property type="match status" value="1"/>
</dbReference>
<dbReference type="EMBL" id="JMTB01000042">
    <property type="protein sequence ID" value="KFC09243.1"/>
    <property type="molecule type" value="Genomic_DNA"/>
</dbReference>
<feature type="chain" id="PRO_5001786308" evidence="1">
    <location>
        <begin position="20"/>
        <end position="131"/>
    </location>
</feature>
<dbReference type="OrthoDB" id="7340239at2"/>
<comment type="caution">
    <text evidence="3">The sequence shown here is derived from an EMBL/GenBank/DDBJ whole genome shotgun (WGS) entry which is preliminary data.</text>
</comment>
<dbReference type="InterPro" id="IPR009739">
    <property type="entry name" value="LprI-like_N"/>
</dbReference>
<evidence type="ECO:0000313" key="3">
    <source>
        <dbReference type="EMBL" id="KFC09243.1"/>
    </source>
</evidence>
<keyword evidence="1" id="KW-0732">Signal</keyword>
<accession>A0A085AG98</accession>
<feature type="domain" description="Lysozyme inhibitor LprI-like N-terminal" evidence="2">
    <location>
        <begin position="22"/>
        <end position="112"/>
    </location>
</feature>
<evidence type="ECO:0000256" key="1">
    <source>
        <dbReference type="SAM" id="SignalP"/>
    </source>
</evidence>
<evidence type="ECO:0000313" key="4">
    <source>
        <dbReference type="Proteomes" id="UP000028630"/>
    </source>
</evidence>
<dbReference type="eggNOG" id="COG3755">
    <property type="taxonomic scope" value="Bacteria"/>
</dbReference>
<dbReference type="AlphaFoldDB" id="A0A085AG98"/>